<evidence type="ECO:0000256" key="2">
    <source>
        <dbReference type="ARBA" id="ARBA00023125"/>
    </source>
</evidence>
<dbReference type="GO" id="GO:0003677">
    <property type="term" value="F:DNA binding"/>
    <property type="evidence" value="ECO:0007669"/>
    <property type="project" value="UniProtKB-KW"/>
</dbReference>
<protein>
    <submittedName>
        <fullName evidence="5">ArsR family transcriptional regulator</fullName>
    </submittedName>
</protein>
<dbReference type="PROSITE" id="PS50987">
    <property type="entry name" value="HTH_ARSR_2"/>
    <property type="match status" value="1"/>
</dbReference>
<dbReference type="Gene3D" id="1.10.10.10">
    <property type="entry name" value="Winged helix-like DNA-binding domain superfamily/Winged helix DNA-binding domain"/>
    <property type="match status" value="1"/>
</dbReference>
<dbReference type="InterPro" id="IPR011991">
    <property type="entry name" value="ArsR-like_HTH"/>
</dbReference>
<reference evidence="6" key="1">
    <citation type="submission" date="2016-11" db="EMBL/GenBank/DDBJ databases">
        <authorList>
            <person name="Varghese N."/>
            <person name="Submissions S."/>
        </authorList>
    </citation>
    <scope>NUCLEOTIDE SEQUENCE [LARGE SCALE GENOMIC DNA]</scope>
    <source>
        <strain evidence="6">DSM 9756</strain>
    </source>
</reference>
<dbReference type="SUPFAM" id="SSF46785">
    <property type="entry name" value="Winged helix' DNA-binding domain"/>
    <property type="match status" value="1"/>
</dbReference>
<dbReference type="NCBIfam" id="NF033788">
    <property type="entry name" value="HTH_metalloreg"/>
    <property type="match status" value="1"/>
</dbReference>
<dbReference type="Pfam" id="PF01022">
    <property type="entry name" value="HTH_5"/>
    <property type="match status" value="1"/>
</dbReference>
<keyword evidence="2" id="KW-0238">DNA-binding</keyword>
<evidence type="ECO:0000313" key="5">
    <source>
        <dbReference type="EMBL" id="SHF46801.1"/>
    </source>
</evidence>
<dbReference type="InterPro" id="IPR001845">
    <property type="entry name" value="HTH_ArsR_DNA-bd_dom"/>
</dbReference>
<dbReference type="InterPro" id="IPR036388">
    <property type="entry name" value="WH-like_DNA-bd_sf"/>
</dbReference>
<dbReference type="RefSeq" id="WP_073038980.1">
    <property type="nucleotide sequence ID" value="NZ_FQVB01000018.1"/>
</dbReference>
<evidence type="ECO:0000256" key="1">
    <source>
        <dbReference type="ARBA" id="ARBA00023015"/>
    </source>
</evidence>
<dbReference type="SMART" id="SM00418">
    <property type="entry name" value="HTH_ARSR"/>
    <property type="match status" value="1"/>
</dbReference>
<organism evidence="5 6">
    <name type="scientific">Desulfacinum infernum DSM 9756</name>
    <dbReference type="NCBI Taxonomy" id="1121391"/>
    <lineage>
        <taxon>Bacteria</taxon>
        <taxon>Pseudomonadati</taxon>
        <taxon>Thermodesulfobacteriota</taxon>
        <taxon>Syntrophobacteria</taxon>
        <taxon>Syntrophobacterales</taxon>
        <taxon>Syntrophobacteraceae</taxon>
        <taxon>Desulfacinum</taxon>
    </lineage>
</organism>
<evidence type="ECO:0000313" key="6">
    <source>
        <dbReference type="Proteomes" id="UP000184076"/>
    </source>
</evidence>
<keyword evidence="6" id="KW-1185">Reference proteome</keyword>
<dbReference type="PRINTS" id="PR00778">
    <property type="entry name" value="HTHARSR"/>
</dbReference>
<dbReference type="PANTHER" id="PTHR43132:SF2">
    <property type="entry name" value="ARSENICAL RESISTANCE OPERON REPRESSOR ARSR-RELATED"/>
    <property type="match status" value="1"/>
</dbReference>
<dbReference type="Proteomes" id="UP000184076">
    <property type="component" value="Unassembled WGS sequence"/>
</dbReference>
<dbReference type="PANTHER" id="PTHR43132">
    <property type="entry name" value="ARSENICAL RESISTANCE OPERON REPRESSOR ARSR-RELATED"/>
    <property type="match status" value="1"/>
</dbReference>
<accession>A0A1M5BWP0</accession>
<sequence length="103" mass="11411">MTPTDAQLAHLEKAAAILRVVAHPARLRILQLLEGGEKTVTEIYTALDLPQAYTSQQLNLMKSKDVLASRREGPQVFYRIANRNVLKIIHCVCAESAVETDLA</sequence>
<keyword evidence="3" id="KW-0804">Transcription</keyword>
<dbReference type="OrthoDB" id="9800049at2"/>
<gene>
    <name evidence="5" type="ORF">SAMN02745206_02046</name>
</gene>
<proteinExistence type="predicted"/>
<name>A0A1M5BWP0_9BACT</name>
<feature type="domain" description="HTH arsR-type" evidence="4">
    <location>
        <begin position="6"/>
        <end position="100"/>
    </location>
</feature>
<dbReference type="InterPro" id="IPR051011">
    <property type="entry name" value="Metal_resp_trans_reg"/>
</dbReference>
<keyword evidence="1" id="KW-0805">Transcription regulation</keyword>
<evidence type="ECO:0000259" key="4">
    <source>
        <dbReference type="PROSITE" id="PS50987"/>
    </source>
</evidence>
<dbReference type="AlphaFoldDB" id="A0A1M5BWP0"/>
<dbReference type="CDD" id="cd00090">
    <property type="entry name" value="HTH_ARSR"/>
    <property type="match status" value="1"/>
</dbReference>
<evidence type="ECO:0000256" key="3">
    <source>
        <dbReference type="ARBA" id="ARBA00023163"/>
    </source>
</evidence>
<dbReference type="STRING" id="1121391.SAMN02745206_02046"/>
<dbReference type="GO" id="GO:0003700">
    <property type="term" value="F:DNA-binding transcription factor activity"/>
    <property type="evidence" value="ECO:0007669"/>
    <property type="project" value="InterPro"/>
</dbReference>
<dbReference type="InterPro" id="IPR036390">
    <property type="entry name" value="WH_DNA-bd_sf"/>
</dbReference>
<dbReference type="EMBL" id="FQVB01000018">
    <property type="protein sequence ID" value="SHF46801.1"/>
    <property type="molecule type" value="Genomic_DNA"/>
</dbReference>